<feature type="transmembrane region" description="Helical" evidence="1">
    <location>
        <begin position="262"/>
        <end position="281"/>
    </location>
</feature>
<name>A0A2M7H3Z9_9BACT</name>
<feature type="domain" description="Glycosyltransferase 2-like" evidence="2">
    <location>
        <begin position="4"/>
        <end position="132"/>
    </location>
</feature>
<protein>
    <recommendedName>
        <fullName evidence="2">Glycosyltransferase 2-like domain-containing protein</fullName>
    </recommendedName>
</protein>
<keyword evidence="1" id="KW-1133">Transmembrane helix</keyword>
<dbReference type="Gene3D" id="3.90.550.10">
    <property type="entry name" value="Spore Coat Polysaccharide Biosynthesis Protein SpsA, Chain A"/>
    <property type="match status" value="1"/>
</dbReference>
<evidence type="ECO:0000256" key="1">
    <source>
        <dbReference type="SAM" id="Phobius"/>
    </source>
</evidence>
<dbReference type="AlphaFoldDB" id="A0A2M7H3Z9"/>
<dbReference type="CDD" id="cd04186">
    <property type="entry name" value="GT_2_like_c"/>
    <property type="match status" value="1"/>
</dbReference>
<comment type="caution">
    <text evidence="3">The sequence shown here is derived from an EMBL/GenBank/DDBJ whole genome shotgun (WGS) entry which is preliminary data.</text>
</comment>
<gene>
    <name evidence="3" type="ORF">COW24_02710</name>
</gene>
<dbReference type="Pfam" id="PF00535">
    <property type="entry name" value="Glycos_transf_2"/>
    <property type="match status" value="1"/>
</dbReference>
<evidence type="ECO:0000259" key="2">
    <source>
        <dbReference type="Pfam" id="PF00535"/>
    </source>
</evidence>
<keyword evidence="1" id="KW-0472">Membrane</keyword>
<reference evidence="3 4" key="1">
    <citation type="submission" date="2017-09" db="EMBL/GenBank/DDBJ databases">
        <title>Depth-based differentiation of microbial function through sediment-hosted aquifers and enrichment of novel symbionts in the deep terrestrial subsurface.</title>
        <authorList>
            <person name="Probst A.J."/>
            <person name="Ladd B."/>
            <person name="Jarett J.K."/>
            <person name="Geller-Mcgrath D.E."/>
            <person name="Sieber C.M."/>
            <person name="Emerson J.B."/>
            <person name="Anantharaman K."/>
            <person name="Thomas B.C."/>
            <person name="Malmstrom R."/>
            <person name="Stieglmeier M."/>
            <person name="Klingl A."/>
            <person name="Woyke T."/>
            <person name="Ryan C.M."/>
            <person name="Banfield J.F."/>
        </authorList>
    </citation>
    <scope>NUCLEOTIDE SEQUENCE [LARGE SCALE GENOMIC DNA]</scope>
    <source>
        <strain evidence="3">CG15_BIG_FIL_POST_REV_8_21_14_020_45_12</strain>
    </source>
</reference>
<evidence type="ECO:0000313" key="3">
    <source>
        <dbReference type="EMBL" id="PIW36944.1"/>
    </source>
</evidence>
<sequence>MQLSVIIVSWNVRDHLRRCLQSIKDNTNNLEYEVIVVDNASHDGSIEMVASEFPEVKLIASNVNLGFGTANNRGVEIATGEVVFILNDDTVLTENSLRYVYDRVMGDKTIGVLGYHLFNADGSHQDSVRRYPRLSDQLLMLTKVHNLWSNLKPVKRYLAQDFDYSSEQEVDQLMGACMVMRRDVYNQAGGFDENFFVWFEEVDLEKRIHDEQNLRVVYTPETSMIHVKGASFKQWMSLKSQRMFNKSMRTYFLKHYGLMRSIPILLMQPVSLVLAGLVGVFRRLGGNIQRFKNGQS</sequence>
<organism evidence="3 4">
    <name type="scientific">Candidatus Kerfeldbacteria bacterium CG15_BIG_FIL_POST_REV_8_21_14_020_45_12</name>
    <dbReference type="NCBI Taxonomy" id="2014247"/>
    <lineage>
        <taxon>Bacteria</taxon>
        <taxon>Candidatus Kerfeldiibacteriota</taxon>
    </lineage>
</organism>
<keyword evidence="1" id="KW-0812">Transmembrane</keyword>
<dbReference type="SUPFAM" id="SSF53448">
    <property type="entry name" value="Nucleotide-diphospho-sugar transferases"/>
    <property type="match status" value="1"/>
</dbReference>
<evidence type="ECO:0000313" key="4">
    <source>
        <dbReference type="Proteomes" id="UP000230292"/>
    </source>
</evidence>
<accession>A0A2M7H3Z9</accession>
<dbReference type="InterPro" id="IPR001173">
    <property type="entry name" value="Glyco_trans_2-like"/>
</dbReference>
<proteinExistence type="predicted"/>
<dbReference type="InterPro" id="IPR029044">
    <property type="entry name" value="Nucleotide-diphossugar_trans"/>
</dbReference>
<dbReference type="EMBL" id="PFGC01000036">
    <property type="protein sequence ID" value="PIW36944.1"/>
    <property type="molecule type" value="Genomic_DNA"/>
</dbReference>
<dbReference type="PANTHER" id="PTHR43179">
    <property type="entry name" value="RHAMNOSYLTRANSFERASE WBBL"/>
    <property type="match status" value="1"/>
</dbReference>
<dbReference type="PANTHER" id="PTHR43179:SF7">
    <property type="entry name" value="RHAMNOSYLTRANSFERASE WBBL"/>
    <property type="match status" value="1"/>
</dbReference>
<dbReference type="Proteomes" id="UP000230292">
    <property type="component" value="Unassembled WGS sequence"/>
</dbReference>